<keyword evidence="2" id="KW-0732">Signal</keyword>
<name>A0ABT8F7K2_9BACT</name>
<dbReference type="EMBL" id="JAUHJS010000007">
    <property type="protein sequence ID" value="MDN4166468.1"/>
    <property type="molecule type" value="Genomic_DNA"/>
</dbReference>
<reference evidence="3" key="1">
    <citation type="submission" date="2023-06" db="EMBL/GenBank/DDBJ databases">
        <title>Cytophagales bacterium Strain LB-30, isolated from soil.</title>
        <authorList>
            <person name="Liu B."/>
        </authorList>
    </citation>
    <scope>NUCLEOTIDE SEQUENCE</scope>
    <source>
        <strain evidence="3">LB-30</strain>
    </source>
</reference>
<accession>A0ABT8F7K2</accession>
<evidence type="ECO:0000256" key="2">
    <source>
        <dbReference type="SAM" id="SignalP"/>
    </source>
</evidence>
<dbReference type="RefSeq" id="WP_320005006.1">
    <property type="nucleotide sequence ID" value="NZ_JAUHJS010000007.1"/>
</dbReference>
<protein>
    <recommendedName>
        <fullName evidence="5">Outer membrane protein beta-barrel domain-containing protein</fullName>
    </recommendedName>
</protein>
<evidence type="ECO:0008006" key="5">
    <source>
        <dbReference type="Google" id="ProtNLM"/>
    </source>
</evidence>
<evidence type="ECO:0000313" key="3">
    <source>
        <dbReference type="EMBL" id="MDN4166468.1"/>
    </source>
</evidence>
<dbReference type="Proteomes" id="UP001168552">
    <property type="component" value="Unassembled WGS sequence"/>
</dbReference>
<feature type="signal peptide" evidence="2">
    <location>
        <begin position="1"/>
        <end position="29"/>
    </location>
</feature>
<keyword evidence="4" id="KW-1185">Reference proteome</keyword>
<sequence>MKQLLKNISLFAITLGISSSALLALPAQAGDTLILKFGNNSSIVIQLNDKKDLETIRKYDINQMLDQLQVQVDSSDQKNFLLSETEDGLKILEDTTIFYSEQEAWTSTEEEDSNEPFTRTDVWGDSDEDEDSYQSGKDYKIKFNKKRNFSDRNLNFDLGINNWLLDGNKLPNETDEDYSVRNWASIYFAINSIYTTKIAGPLYLDWGLGVSWYNFKFSDDEMRLSIDETTKDIVFAQQTDPDINSIKSKLTVPHLNAHFVPNFRFGKNGNGFRVGAGVYGGYRIGGYTKVVFNENGNKQKDKVRDDFNLNTWRYGLRAQLGWKDFDLFVNYDLNTVFSDSQTPKLNAFSFGITI</sequence>
<proteinExistence type="predicted"/>
<evidence type="ECO:0000313" key="4">
    <source>
        <dbReference type="Proteomes" id="UP001168552"/>
    </source>
</evidence>
<organism evidence="3 4">
    <name type="scientific">Shiella aurantiaca</name>
    <dbReference type="NCBI Taxonomy" id="3058365"/>
    <lineage>
        <taxon>Bacteria</taxon>
        <taxon>Pseudomonadati</taxon>
        <taxon>Bacteroidota</taxon>
        <taxon>Cytophagia</taxon>
        <taxon>Cytophagales</taxon>
        <taxon>Shiellaceae</taxon>
        <taxon>Shiella</taxon>
    </lineage>
</organism>
<feature type="chain" id="PRO_5045094406" description="Outer membrane protein beta-barrel domain-containing protein" evidence="2">
    <location>
        <begin position="30"/>
        <end position="354"/>
    </location>
</feature>
<feature type="region of interest" description="Disordered" evidence="1">
    <location>
        <begin position="104"/>
        <end position="131"/>
    </location>
</feature>
<comment type="caution">
    <text evidence="3">The sequence shown here is derived from an EMBL/GenBank/DDBJ whole genome shotgun (WGS) entry which is preliminary data.</text>
</comment>
<gene>
    <name evidence="3" type="ORF">QWY31_13240</name>
</gene>
<evidence type="ECO:0000256" key="1">
    <source>
        <dbReference type="SAM" id="MobiDB-lite"/>
    </source>
</evidence>